<dbReference type="NCBIfam" id="TIGR00782">
    <property type="entry name" value="ccoP"/>
    <property type="match status" value="1"/>
</dbReference>
<keyword evidence="18 19" id="KW-0472">Membrane</keyword>
<evidence type="ECO:0000256" key="15">
    <source>
        <dbReference type="ARBA" id="ARBA00023002"/>
    </source>
</evidence>
<feature type="binding site" description="covalent" evidence="21">
    <location>
        <position position="219"/>
    </location>
    <ligand>
        <name>heme c</name>
        <dbReference type="ChEBI" id="CHEBI:61717"/>
        <label>2</label>
    </ligand>
</feature>
<dbReference type="AlphaFoldDB" id="A0A222E3S5"/>
<evidence type="ECO:0000256" key="7">
    <source>
        <dbReference type="ARBA" id="ARBA00022617"/>
    </source>
</evidence>
<evidence type="ECO:0000256" key="18">
    <source>
        <dbReference type="ARBA" id="ARBA00023136"/>
    </source>
</evidence>
<dbReference type="OrthoDB" id="9811281at2"/>
<dbReference type="RefSeq" id="WP_094034864.1">
    <property type="nucleotide sequence ID" value="NZ_CP022540.1"/>
</dbReference>
<dbReference type="PROSITE" id="PS51007">
    <property type="entry name" value="CYTC"/>
    <property type="match status" value="2"/>
</dbReference>
<comment type="function">
    <text evidence="19">C-type cytochrome. Part of the cbb3-type cytochrome c oxidase complex.</text>
</comment>
<dbReference type="GO" id="GO:0046872">
    <property type="term" value="F:metal ion binding"/>
    <property type="evidence" value="ECO:0007669"/>
    <property type="project" value="UniProtKB-KW"/>
</dbReference>
<evidence type="ECO:0000256" key="5">
    <source>
        <dbReference type="ARBA" id="ARBA00022475"/>
    </source>
</evidence>
<name>A0A222E3S5_9RHOB</name>
<keyword evidence="11" id="KW-0677">Repeat</keyword>
<dbReference type="Proteomes" id="UP000203589">
    <property type="component" value="Chromosome"/>
</dbReference>
<reference evidence="24 25" key="1">
    <citation type="submission" date="2017-07" db="EMBL/GenBank/DDBJ databases">
        <title>Genome Sequence of Antarctobacter heliothermus Strain SMS3 Isolated from a culture of the Diatom Skeletonema marinoi.</title>
        <authorList>
            <person name="Topel M."/>
            <person name="Pinder M.I.M."/>
            <person name="Johansson O.N."/>
            <person name="Kourtchenko O."/>
            <person name="Godhe A."/>
            <person name="Clarke A.K."/>
        </authorList>
    </citation>
    <scope>NUCLEOTIDE SEQUENCE [LARGE SCALE GENOMIC DNA]</scope>
    <source>
        <strain evidence="24 25">SMS3</strain>
    </source>
</reference>
<dbReference type="InterPro" id="IPR009056">
    <property type="entry name" value="Cyt_c-like_dom"/>
</dbReference>
<keyword evidence="12 19" id="KW-0375">Hydrogen ion transport</keyword>
<evidence type="ECO:0000256" key="4">
    <source>
        <dbReference type="ARBA" id="ARBA00022448"/>
    </source>
</evidence>
<feature type="binding site" description="covalent" evidence="21">
    <location>
        <position position="121"/>
    </location>
    <ligand>
        <name>heme c</name>
        <dbReference type="ChEBI" id="CHEBI:61717"/>
        <label>1</label>
    </ligand>
</feature>
<dbReference type="Gene3D" id="1.10.760.10">
    <property type="entry name" value="Cytochrome c-like domain"/>
    <property type="match status" value="2"/>
</dbReference>
<keyword evidence="4 19" id="KW-0813">Transport</keyword>
<keyword evidence="10 19" id="KW-0479">Metal-binding</keyword>
<proteinExistence type="inferred from homology"/>
<protein>
    <recommendedName>
        <fullName evidence="19">Cbb3-type cytochrome c oxidase subunit</fullName>
    </recommendedName>
</protein>
<keyword evidence="25" id="KW-1185">Reference proteome</keyword>
<evidence type="ECO:0000256" key="2">
    <source>
        <dbReference type="ARBA" id="ARBA00004673"/>
    </source>
</evidence>
<evidence type="ECO:0000256" key="8">
    <source>
        <dbReference type="ARBA" id="ARBA00022660"/>
    </source>
</evidence>
<organism evidence="24 25">
    <name type="scientific">Antarctobacter heliothermus</name>
    <dbReference type="NCBI Taxonomy" id="74033"/>
    <lineage>
        <taxon>Bacteria</taxon>
        <taxon>Pseudomonadati</taxon>
        <taxon>Pseudomonadota</taxon>
        <taxon>Alphaproteobacteria</taxon>
        <taxon>Rhodobacterales</taxon>
        <taxon>Roseobacteraceae</taxon>
        <taxon>Antarctobacter</taxon>
    </lineage>
</organism>
<evidence type="ECO:0000256" key="13">
    <source>
        <dbReference type="ARBA" id="ARBA00022982"/>
    </source>
</evidence>
<gene>
    <name evidence="24" type="primary">ccoP</name>
    <name evidence="24" type="ORF">ANTHELSMS3_02181</name>
</gene>
<keyword evidence="8 19" id="KW-0679">Respiratory chain</keyword>
<evidence type="ECO:0000256" key="6">
    <source>
        <dbReference type="ARBA" id="ARBA00022519"/>
    </source>
</evidence>
<keyword evidence="9 22" id="KW-0812">Transmembrane</keyword>
<sequence>MSDKKNHDDLDYETTGHEWDGIKEYNKPLPKWWLYTFYACIVWAIGYSIAYPAWPGIKAATPGLLGFSTRVNVAKAIEAHEAELAPINAKLAAADLGAIADDQELLTYANNAGAAVFLTWCAQCHGSGAAGAKGYPNLLDDDWLWGGSIEAIHETVSHGIRNEVDDMARWSEMPAFGRDELLVEEEVVQAVNYVMQLSGQTPKDATAAEAGAEVFEINCSGCHMEDGTGDRYQGAPNLTDAIWLYGGDYDSLYQTVYNSRFGVMPPMGGAELSEAEIRAVATYVHGLGGGEASED</sequence>
<dbReference type="GO" id="GO:0020037">
    <property type="term" value="F:heme binding"/>
    <property type="evidence" value="ECO:0007669"/>
    <property type="project" value="InterPro"/>
</dbReference>
<evidence type="ECO:0000256" key="11">
    <source>
        <dbReference type="ARBA" id="ARBA00022737"/>
    </source>
</evidence>
<comment type="subcellular location">
    <subcellularLocation>
        <location evidence="1 19">Cell inner membrane</location>
    </subcellularLocation>
</comment>
<evidence type="ECO:0000313" key="24">
    <source>
        <dbReference type="EMBL" id="ASP20859.1"/>
    </source>
</evidence>
<dbReference type="InterPro" id="IPR050597">
    <property type="entry name" value="Cytochrome_c_Oxidase_Subunit"/>
</dbReference>
<feature type="domain" description="Cytochrome c" evidence="23">
    <location>
        <begin position="206"/>
        <end position="288"/>
    </location>
</feature>
<evidence type="ECO:0000256" key="20">
    <source>
        <dbReference type="PIRSR" id="PIRSR000006-1"/>
    </source>
</evidence>
<dbReference type="UniPathway" id="UPA00705"/>
<keyword evidence="7 19" id="KW-0349">Heme</keyword>
<evidence type="ECO:0000256" key="1">
    <source>
        <dbReference type="ARBA" id="ARBA00004533"/>
    </source>
</evidence>
<dbReference type="GO" id="GO:0006119">
    <property type="term" value="P:oxidative phosphorylation"/>
    <property type="evidence" value="ECO:0007669"/>
    <property type="project" value="UniProtKB-UniPathway"/>
</dbReference>
<feature type="binding site" description="axial binding residue" evidence="20">
    <location>
        <position position="173"/>
    </location>
    <ligand>
        <name>heme c</name>
        <dbReference type="ChEBI" id="CHEBI:61717"/>
        <label>2</label>
    </ligand>
    <ligandPart>
        <name>Fe</name>
        <dbReference type="ChEBI" id="CHEBI:18248"/>
    </ligandPart>
</feature>
<dbReference type="InterPro" id="IPR036909">
    <property type="entry name" value="Cyt_c-like_dom_sf"/>
</dbReference>
<feature type="transmembrane region" description="Helical" evidence="22">
    <location>
        <begin position="32"/>
        <end position="54"/>
    </location>
</feature>
<dbReference type="InterPro" id="IPR004678">
    <property type="entry name" value="Cyt_c_oxidase_cbb3_su3"/>
</dbReference>
<dbReference type="GO" id="GO:0005886">
    <property type="term" value="C:plasma membrane"/>
    <property type="evidence" value="ECO:0007669"/>
    <property type="project" value="UniProtKB-SubCell"/>
</dbReference>
<evidence type="ECO:0000256" key="22">
    <source>
        <dbReference type="SAM" id="Phobius"/>
    </source>
</evidence>
<keyword evidence="17 19" id="KW-0406">Ion transport</keyword>
<keyword evidence="13 19" id="KW-0249">Electron transport</keyword>
<dbReference type="InterPro" id="IPR032858">
    <property type="entry name" value="CcoP_N"/>
</dbReference>
<dbReference type="Pfam" id="PF14715">
    <property type="entry name" value="FixP_N"/>
    <property type="match status" value="1"/>
</dbReference>
<evidence type="ECO:0000259" key="23">
    <source>
        <dbReference type="PROSITE" id="PS51007"/>
    </source>
</evidence>
<evidence type="ECO:0000256" key="10">
    <source>
        <dbReference type="ARBA" id="ARBA00022723"/>
    </source>
</evidence>
<dbReference type="PIRSF" id="PIRSF000006">
    <property type="entry name" value="Cbb3-Cox_fixP"/>
    <property type="match status" value="1"/>
</dbReference>
<comment type="subunit">
    <text evidence="19">Component of the cbb3-type cytochrome c oxidase.</text>
</comment>
<keyword evidence="14 22" id="KW-1133">Transmembrane helix</keyword>
<comment type="pathway">
    <text evidence="2 19">Energy metabolism; oxidative phosphorylation.</text>
</comment>
<feature type="domain" description="Cytochrome c" evidence="23">
    <location>
        <begin position="108"/>
        <end position="198"/>
    </location>
</feature>
<comment type="cofactor">
    <cofactor evidence="19 21">
        <name>heme c</name>
        <dbReference type="ChEBI" id="CHEBI:61717"/>
    </cofactor>
    <text evidence="19 21">Binds 2 heme C groups per subunit.</text>
</comment>
<feature type="binding site" description="axial binding residue" evidence="20">
    <location>
        <position position="264"/>
    </location>
    <ligand>
        <name>heme c</name>
        <dbReference type="ChEBI" id="CHEBI:61717"/>
        <label>1</label>
    </ligand>
    <ligandPart>
        <name>Fe</name>
        <dbReference type="ChEBI" id="CHEBI:18248"/>
    </ligandPart>
</feature>
<evidence type="ECO:0000256" key="17">
    <source>
        <dbReference type="ARBA" id="ARBA00023065"/>
    </source>
</evidence>
<dbReference type="KEGG" id="aht:ANTHELSMS3_02181"/>
<evidence type="ECO:0000256" key="16">
    <source>
        <dbReference type="ARBA" id="ARBA00023004"/>
    </source>
</evidence>
<keyword evidence="16 19" id="KW-0408">Iron</keyword>
<dbReference type="Gene3D" id="6.10.280.130">
    <property type="match status" value="1"/>
</dbReference>
<dbReference type="GO" id="GO:0009055">
    <property type="term" value="F:electron transfer activity"/>
    <property type="evidence" value="ECO:0007669"/>
    <property type="project" value="InterPro"/>
</dbReference>
<keyword evidence="5 19" id="KW-1003">Cell membrane</keyword>
<dbReference type="GO" id="GO:0016491">
    <property type="term" value="F:oxidoreductase activity"/>
    <property type="evidence" value="ECO:0007669"/>
    <property type="project" value="UniProtKB-KW"/>
</dbReference>
<keyword evidence="6 19" id="KW-0997">Cell inner membrane</keyword>
<dbReference type="PANTHER" id="PTHR33751">
    <property type="entry name" value="CBB3-TYPE CYTOCHROME C OXIDASE SUBUNIT FIXP"/>
    <property type="match status" value="1"/>
</dbReference>
<keyword evidence="15 19" id="KW-0560">Oxidoreductase</keyword>
<evidence type="ECO:0000256" key="21">
    <source>
        <dbReference type="PIRSR" id="PIRSR000006-2"/>
    </source>
</evidence>
<evidence type="ECO:0000256" key="3">
    <source>
        <dbReference type="ARBA" id="ARBA00006113"/>
    </source>
</evidence>
<evidence type="ECO:0000256" key="9">
    <source>
        <dbReference type="ARBA" id="ARBA00022692"/>
    </source>
</evidence>
<feature type="binding site" description="covalent" evidence="21">
    <location>
        <position position="124"/>
    </location>
    <ligand>
        <name>heme c</name>
        <dbReference type="ChEBI" id="CHEBI:61717"/>
        <label>1</label>
    </ligand>
</feature>
<feature type="binding site" description="axial binding residue" evidence="20">
    <location>
        <position position="223"/>
    </location>
    <ligand>
        <name>heme c</name>
        <dbReference type="ChEBI" id="CHEBI:61717"/>
        <label>2</label>
    </ligand>
    <ligandPart>
        <name>Fe</name>
        <dbReference type="ChEBI" id="CHEBI:18248"/>
    </ligandPart>
</feature>
<evidence type="ECO:0000256" key="19">
    <source>
        <dbReference type="PIRNR" id="PIRNR000006"/>
    </source>
</evidence>
<feature type="binding site" description="covalent" evidence="21">
    <location>
        <position position="222"/>
    </location>
    <ligand>
        <name>heme c</name>
        <dbReference type="ChEBI" id="CHEBI:61717"/>
        <label>2</label>
    </ligand>
</feature>
<dbReference type="Pfam" id="PF13442">
    <property type="entry name" value="Cytochrome_CBB3"/>
    <property type="match status" value="2"/>
</dbReference>
<evidence type="ECO:0000256" key="12">
    <source>
        <dbReference type="ARBA" id="ARBA00022781"/>
    </source>
</evidence>
<dbReference type="EMBL" id="CP022540">
    <property type="protein sequence ID" value="ASP20859.1"/>
    <property type="molecule type" value="Genomic_DNA"/>
</dbReference>
<feature type="binding site" description="axial binding residue" evidence="20">
    <location>
        <position position="125"/>
    </location>
    <ligand>
        <name>heme c</name>
        <dbReference type="ChEBI" id="CHEBI:61717"/>
        <label>1</label>
    </ligand>
    <ligandPart>
        <name>Fe</name>
        <dbReference type="ChEBI" id="CHEBI:18248"/>
    </ligandPart>
</feature>
<dbReference type="PANTHER" id="PTHR33751:SF1">
    <property type="entry name" value="CBB3-TYPE CYTOCHROME C OXIDASE SUBUNIT FIXP"/>
    <property type="match status" value="1"/>
</dbReference>
<accession>A0A222E3S5</accession>
<dbReference type="GO" id="GO:1902600">
    <property type="term" value="P:proton transmembrane transport"/>
    <property type="evidence" value="ECO:0007669"/>
    <property type="project" value="UniProtKB-KW"/>
</dbReference>
<evidence type="ECO:0000313" key="25">
    <source>
        <dbReference type="Proteomes" id="UP000203589"/>
    </source>
</evidence>
<dbReference type="InterPro" id="IPR038414">
    <property type="entry name" value="CcoP_N_sf"/>
</dbReference>
<dbReference type="SUPFAM" id="SSF46626">
    <property type="entry name" value="Cytochrome c"/>
    <property type="match status" value="2"/>
</dbReference>
<comment type="similarity">
    <text evidence="3 19">Belongs to the CcoP / FixP family.</text>
</comment>
<evidence type="ECO:0000256" key="14">
    <source>
        <dbReference type="ARBA" id="ARBA00022989"/>
    </source>
</evidence>